<dbReference type="SUPFAM" id="SSF51735">
    <property type="entry name" value="NAD(P)-binding Rossmann-fold domains"/>
    <property type="match status" value="1"/>
</dbReference>
<comment type="caution">
    <text evidence="4">The sequence shown here is derived from an EMBL/GenBank/DDBJ whole genome shotgun (WGS) entry which is preliminary data.</text>
</comment>
<evidence type="ECO:0000313" key="5">
    <source>
        <dbReference type="Proteomes" id="UP000237631"/>
    </source>
</evidence>
<dbReference type="InterPro" id="IPR042099">
    <property type="entry name" value="ANL_N_sf"/>
</dbReference>
<dbReference type="AlphaFoldDB" id="A0A2S6C9U7"/>
<dbReference type="OrthoDB" id="429813at2759"/>
<dbReference type="InterPro" id="IPR036736">
    <property type="entry name" value="ACP-like_sf"/>
</dbReference>
<organism evidence="4 5">
    <name type="scientific">Cercospora berteroae</name>
    <dbReference type="NCBI Taxonomy" id="357750"/>
    <lineage>
        <taxon>Eukaryota</taxon>
        <taxon>Fungi</taxon>
        <taxon>Dikarya</taxon>
        <taxon>Ascomycota</taxon>
        <taxon>Pezizomycotina</taxon>
        <taxon>Dothideomycetes</taxon>
        <taxon>Dothideomycetidae</taxon>
        <taxon>Mycosphaerellales</taxon>
        <taxon>Mycosphaerellaceae</taxon>
        <taxon>Cercospora</taxon>
    </lineage>
</organism>
<reference evidence="5" key="1">
    <citation type="journal article" date="2017" name="bioRxiv">
        <title>Conservation of a gene cluster reveals novel cercosporin biosynthetic mechanisms and extends production to the genus Colletotrichum.</title>
        <authorList>
            <person name="de Jonge R."/>
            <person name="Ebert M.K."/>
            <person name="Huitt-Roehl C.R."/>
            <person name="Pal P."/>
            <person name="Suttle J.C."/>
            <person name="Spanner R.E."/>
            <person name="Neubauer J.D."/>
            <person name="Jurick W.M.II."/>
            <person name="Stott K.A."/>
            <person name="Secor G.A."/>
            <person name="Thomma B.P.H.J."/>
            <person name="Van de Peer Y."/>
            <person name="Townsend C.A."/>
            <person name="Bolton M.D."/>
        </authorList>
    </citation>
    <scope>NUCLEOTIDE SEQUENCE [LARGE SCALE GENOMIC DNA]</scope>
    <source>
        <strain evidence="5">CBS538.71</strain>
    </source>
</reference>
<dbReference type="Pfam" id="PF00550">
    <property type="entry name" value="PP-binding"/>
    <property type="match status" value="1"/>
</dbReference>
<dbReference type="SUPFAM" id="SSF47336">
    <property type="entry name" value="ACP-like"/>
    <property type="match status" value="1"/>
</dbReference>
<dbReference type="InterPro" id="IPR036291">
    <property type="entry name" value="NAD(P)-bd_dom_sf"/>
</dbReference>
<dbReference type="InterPro" id="IPR020806">
    <property type="entry name" value="PKS_PP-bd"/>
</dbReference>
<protein>
    <recommendedName>
        <fullName evidence="3">Polyketide synthase-like phosphopantetheine-binding domain-containing protein</fullName>
    </recommendedName>
</protein>
<gene>
    <name evidence="4" type="ORF">CBER1_03931</name>
</gene>
<dbReference type="Pfam" id="PF23562">
    <property type="entry name" value="AMP-binding_C_3"/>
    <property type="match status" value="1"/>
</dbReference>
<name>A0A2S6C9U7_9PEZI</name>
<dbReference type="InterPro" id="IPR051414">
    <property type="entry name" value="Adenylate-forming_Reductase"/>
</dbReference>
<evidence type="ECO:0000256" key="2">
    <source>
        <dbReference type="ARBA" id="ARBA00022553"/>
    </source>
</evidence>
<dbReference type="PANTHER" id="PTHR43439">
    <property type="entry name" value="PHENYLACETATE-COENZYME A LIGASE"/>
    <property type="match status" value="1"/>
</dbReference>
<dbReference type="InterPro" id="IPR000873">
    <property type="entry name" value="AMP-dep_synth/lig_dom"/>
</dbReference>
<dbReference type="STRING" id="357750.A0A2S6C9U7"/>
<sequence>MQIPSFDELLRQASASEAATPCPAACTNNSEDRVVILHTSGSTGLPKPIYHTNGSIGAFKEVANMPAPPGRQGAFNIALASDTLLFSIAPFFHLMGAAITWTSLLCRRSICCLPPSKPPTGELIVKTLTQTRPKSSLTPPSIIEELVDTPGGMEALTQVEYVFVGGGPLAYGVGERVNEGTRLVTAIGSTEAGFIPSLIPEDQTDWQYFEFTEGSGVCMDHEGEDLYEMTMRPTKNRRYQTIFDTFPNDSEWRTKDLFEEHPTKSGLWLYKGRKDDVLVLSNGEKFNPVGFEKSLESHALIKGALVVGQARFQTGLLIEPDWNAVGHRGRDLSELVEELWPLIKQANKAAPAHGRVWKSKVAITKQDKPFRRAPKGSIIRRQTTDLYSAEIDALYSNEGTSDELGLLDPSAGIDTAMEYLRKAFKANGFEIPDDASADADIFSFGIDSLQVMALSSILSHAIGKPVSPRVVYGHSTIKSLAGYLTETEDALSAGTSREEIMEAMIKKYTHDLPLRSVQDTPRPTEHTVLLTGSTGSLGGHILEELVNSSLIAQVYALNRSIDADIRQAKQFKSRGLSIDGLRKVTFVTADFGCERFGLDPKVCNAMLQSVDIFIHNACGFSVQSKYNAQIVFISSIASVGNWFHDHSTQATQEGKFIPEEIPKSHSVALPQGYGESKHVASMILAHAANKAGIPATIVRAGQLGGSIASTAEWNRHEWLPSIIITSKALGLILESLGVQDTVDWVPMDLAARAVVEIALARAQDSAGLDVTHVSNPRTVSWKALIPAVRDALQRETGREMAVVPLREWLEALRASPITPAEIEKKPGLKLLEFYEGMASAGMQLPGMATKHTQELSRTVREMAAIDGALMSKWLQEWQR</sequence>
<evidence type="ECO:0000259" key="3">
    <source>
        <dbReference type="SMART" id="SM00823"/>
    </source>
</evidence>
<dbReference type="Pfam" id="PF00501">
    <property type="entry name" value="AMP-binding"/>
    <property type="match status" value="1"/>
</dbReference>
<dbReference type="PANTHER" id="PTHR43439:SF2">
    <property type="entry name" value="ENZYME, PUTATIVE (JCVI)-RELATED"/>
    <property type="match status" value="1"/>
</dbReference>
<dbReference type="Gene3D" id="3.40.50.12780">
    <property type="entry name" value="N-terminal domain of ligase-like"/>
    <property type="match status" value="1"/>
</dbReference>
<proteinExistence type="predicted"/>
<keyword evidence="5" id="KW-1185">Reference proteome</keyword>
<dbReference type="InterPro" id="IPR020845">
    <property type="entry name" value="AMP-binding_CS"/>
</dbReference>
<dbReference type="EMBL" id="PNEN01000516">
    <property type="protein sequence ID" value="PPJ56509.1"/>
    <property type="molecule type" value="Genomic_DNA"/>
</dbReference>
<evidence type="ECO:0000313" key="4">
    <source>
        <dbReference type="EMBL" id="PPJ56509.1"/>
    </source>
</evidence>
<dbReference type="InterPro" id="IPR009081">
    <property type="entry name" value="PP-bd_ACP"/>
</dbReference>
<dbReference type="Gene3D" id="1.10.1200.10">
    <property type="entry name" value="ACP-like"/>
    <property type="match status" value="1"/>
</dbReference>
<dbReference type="InterPro" id="IPR013120">
    <property type="entry name" value="FAR_NAD-bd"/>
</dbReference>
<accession>A0A2S6C9U7</accession>
<dbReference type="Pfam" id="PF07993">
    <property type="entry name" value="NAD_binding_4"/>
    <property type="match status" value="1"/>
</dbReference>
<dbReference type="GO" id="GO:0031177">
    <property type="term" value="F:phosphopantetheine binding"/>
    <property type="evidence" value="ECO:0007669"/>
    <property type="project" value="InterPro"/>
</dbReference>
<dbReference type="PROSITE" id="PS00455">
    <property type="entry name" value="AMP_BINDING"/>
    <property type="match status" value="1"/>
</dbReference>
<keyword evidence="1" id="KW-0596">Phosphopantetheine</keyword>
<dbReference type="Proteomes" id="UP000237631">
    <property type="component" value="Unassembled WGS sequence"/>
</dbReference>
<dbReference type="SUPFAM" id="SSF56801">
    <property type="entry name" value="Acetyl-CoA synthetase-like"/>
    <property type="match status" value="1"/>
</dbReference>
<dbReference type="PROSITE" id="PS00012">
    <property type="entry name" value="PHOSPHOPANTETHEINE"/>
    <property type="match status" value="1"/>
</dbReference>
<dbReference type="Gene3D" id="3.40.50.720">
    <property type="entry name" value="NAD(P)-binding Rossmann-like Domain"/>
    <property type="match status" value="1"/>
</dbReference>
<keyword evidence="2" id="KW-0597">Phosphoprotein</keyword>
<dbReference type="InterPro" id="IPR006162">
    <property type="entry name" value="Ppantetheine_attach_site"/>
</dbReference>
<dbReference type="SMART" id="SM00823">
    <property type="entry name" value="PKS_PP"/>
    <property type="match status" value="1"/>
</dbReference>
<feature type="domain" description="Polyketide synthase-like phosphopantetheine-binding" evidence="3">
    <location>
        <begin position="417"/>
        <end position="488"/>
    </location>
</feature>
<evidence type="ECO:0000256" key="1">
    <source>
        <dbReference type="ARBA" id="ARBA00022450"/>
    </source>
</evidence>